<feature type="domain" description="ZP" evidence="5">
    <location>
        <begin position="608"/>
        <end position="872"/>
    </location>
</feature>
<evidence type="ECO:0000259" key="5">
    <source>
        <dbReference type="PROSITE" id="PS51034"/>
    </source>
</evidence>
<dbReference type="InterPro" id="IPR055356">
    <property type="entry name" value="ZP-N"/>
</dbReference>
<protein>
    <submittedName>
        <fullName evidence="6">Zona pellucida sperm-binding protein 2</fullName>
    </submittedName>
</protein>
<evidence type="ECO:0000313" key="6">
    <source>
        <dbReference type="EMBL" id="KAK1875570.1"/>
    </source>
</evidence>
<dbReference type="EMBL" id="JASDAP010000109">
    <property type="protein sequence ID" value="KAK1875570.1"/>
    <property type="molecule type" value="Genomic_DNA"/>
</dbReference>
<feature type="domain" description="ZP" evidence="5">
    <location>
        <begin position="1463"/>
        <end position="1733"/>
    </location>
</feature>
<keyword evidence="2" id="KW-0325">Glycoprotein</keyword>
<dbReference type="SMART" id="SM00241">
    <property type="entry name" value="ZP"/>
    <property type="match status" value="2"/>
</dbReference>
<dbReference type="Pfam" id="PF23344">
    <property type="entry name" value="ZP-N"/>
    <property type="match status" value="2"/>
</dbReference>
<organism evidence="6 7">
    <name type="scientific">Dissostichus eleginoides</name>
    <name type="common">Patagonian toothfish</name>
    <name type="synonym">Dissostichus amissus</name>
    <dbReference type="NCBI Taxonomy" id="100907"/>
    <lineage>
        <taxon>Eukaryota</taxon>
        <taxon>Metazoa</taxon>
        <taxon>Chordata</taxon>
        <taxon>Craniata</taxon>
        <taxon>Vertebrata</taxon>
        <taxon>Euteleostomi</taxon>
        <taxon>Actinopterygii</taxon>
        <taxon>Neopterygii</taxon>
        <taxon>Teleostei</taxon>
        <taxon>Neoteleostei</taxon>
        <taxon>Acanthomorphata</taxon>
        <taxon>Eupercaria</taxon>
        <taxon>Perciformes</taxon>
        <taxon>Notothenioidei</taxon>
        <taxon>Nototheniidae</taxon>
        <taxon>Dissostichus</taxon>
    </lineage>
</organism>
<comment type="caution">
    <text evidence="6">The sequence shown here is derived from an EMBL/GenBank/DDBJ whole genome shotgun (WGS) entry which is preliminary data.</text>
</comment>
<dbReference type="InterPro" id="IPR048290">
    <property type="entry name" value="ZP_chr"/>
</dbReference>
<keyword evidence="4" id="KW-0732">Signal</keyword>
<evidence type="ECO:0000256" key="1">
    <source>
        <dbReference type="ARBA" id="ARBA00023157"/>
    </source>
</evidence>
<dbReference type="InterPro" id="IPR001507">
    <property type="entry name" value="ZP_dom"/>
</dbReference>
<reference evidence="6" key="1">
    <citation type="submission" date="2023-04" db="EMBL/GenBank/DDBJ databases">
        <title>Chromosome-level genome of Chaenocephalus aceratus.</title>
        <authorList>
            <person name="Park H."/>
        </authorList>
    </citation>
    <scope>NUCLEOTIDE SEQUENCE</scope>
    <source>
        <strain evidence="6">DE</strain>
        <tissue evidence="6">Muscle</tissue>
    </source>
</reference>
<dbReference type="PANTHER" id="PTHR47130">
    <property type="entry name" value="SI:DKEY-19B23.11-RELATED"/>
    <property type="match status" value="1"/>
</dbReference>
<evidence type="ECO:0000256" key="3">
    <source>
        <dbReference type="SAM" id="MobiDB-lite"/>
    </source>
</evidence>
<name>A0AAD9EVP4_DISEL</name>
<keyword evidence="7" id="KW-1185">Reference proteome</keyword>
<accession>A0AAD9EVP4</accession>
<dbReference type="Gene3D" id="2.60.40.3210">
    <property type="entry name" value="Zona pellucida, ZP-N domain"/>
    <property type="match status" value="2"/>
</dbReference>
<dbReference type="InterPro" id="IPR019734">
    <property type="entry name" value="TPR_rpt"/>
</dbReference>
<dbReference type="Pfam" id="PF00100">
    <property type="entry name" value="Zona_pellucida"/>
    <property type="match status" value="2"/>
</dbReference>
<dbReference type="PRINTS" id="PR00023">
    <property type="entry name" value="ZPELLUCIDA"/>
</dbReference>
<gene>
    <name evidence="6" type="ORF">KUDE01_015353</name>
</gene>
<dbReference type="InterPro" id="IPR042235">
    <property type="entry name" value="ZP-C_dom"/>
</dbReference>
<dbReference type="Gene3D" id="2.60.40.4100">
    <property type="entry name" value="Zona pellucida, ZP-C domain"/>
    <property type="match status" value="2"/>
</dbReference>
<dbReference type="SMART" id="SM00028">
    <property type="entry name" value="TPR"/>
    <property type="match status" value="2"/>
</dbReference>
<feature type="compositionally biased region" description="Basic and acidic residues" evidence="3">
    <location>
        <begin position="1084"/>
        <end position="1096"/>
    </location>
</feature>
<dbReference type="Proteomes" id="UP001228049">
    <property type="component" value="Unassembled WGS sequence"/>
</dbReference>
<feature type="chain" id="PRO_5042045030" evidence="4">
    <location>
        <begin position="21"/>
        <end position="1936"/>
    </location>
</feature>
<dbReference type="PROSITE" id="PS51034">
    <property type="entry name" value="ZP_2"/>
    <property type="match status" value="2"/>
</dbReference>
<dbReference type="Gene3D" id="1.25.40.10">
    <property type="entry name" value="Tetratricopeptide repeat domain"/>
    <property type="match status" value="2"/>
</dbReference>
<feature type="compositionally biased region" description="Basic and acidic residues" evidence="3">
    <location>
        <begin position="163"/>
        <end position="178"/>
    </location>
</feature>
<sequence length="1936" mass="217150">MLRLGNILLWMAAVIILGQARPNVKLNSQSSSGLRSDCAANVMRLSLDKALAVGNQLEVEAINGTKHVLLTPSMAAQCGYSMESDPWGNTRIYTSLMGCFVDNKDDATFNVGLRLQMYGENPSDVVSHDVSQTCSYTRWASREILCDRNYMEVSHHMANLDAEAKGQTRDSKDDKHNANPEASGASQGIWKMTFYTPEPVAMVLQEAEQAGYAAKTTSSRLVMRSPYNTAETYSEDVAGVPMEVFRVSAYYMAPQGLNVVNLAAACPKGGVLFTEDMISWHVPRRVTPLLDGRITVSEMHMGINGQRLDRGQMAERGYRLSTTDFHIVVEIPVGSPDGYYKSHAPDDQYHINYFVEPMLEVVWRADDTQDDTRYKVLFPIMTPLMPQPPQVQDDTVPETRVFSVLLGTFLHDVELRNITFSTGVLTVEESNAKGFTVQEHSLANGAKSFSLQVPFDADVVSKHNPERMVTSYFLPLIFGLIILPEETHFALPVDLQASLQDVVLPIMAGTCDQNQFYISVKFGSHGSNFKAIVGPRELTAEMAEDYNFYENGTHLSLILPYTAKDAVFELLTSESVKSRIDLFLLDRANDWVLADLYLACYFPLKATECHPNGTMTAVAVKVESTRNLEPSQLTLKDQSCTPQFSDDRFAYFSFSVDTCGTTRTFFDNYMMYENEIRLSYNNTKGAANTSPANLSCFYVVNETQTVAFSAKPRTYEPAAEMGTGHLMVQMRLAQDPSYELFYQAEDYPVVKYLRQPLYFEVELMHSTDPNLVLIAENCWATLHEDRTSLPSWDIIVDSCENRDDSYATIFHPVVSDSRVLVPSHIKRFSVKMFTFTKDDEVLKDQIYVHCDAVICDTSSQADGSCRGQCVHPPVQVLFVQFLAMYSKSLQILCPRECEASHLATAYNNRGQIKYHRVVFGEAVEDFSLAIQSDSSYETPFYNRGLIHYRLGSGLRSDCAANVMRLSLDKALAVGNQLEVEAINGTKHILLTPSMAAQCGYSMESDPWGNTRIYTSLMGCFVDNKDDATFNVGLRLQMYGENPSDVVSHDVSQTCSYTRWASREILCDRNYMEVSHHMANLDAEAKGQTRDGKDDKLNANPEASGASQGIWKMTFYTPEPVAMVLQEAEQAGYAAKTTSSRLVMRSPYNTAETYSEDVAGVPMEVFRVSAYYMAPQGLNVVNLAAACPKGGVLFTEDMISWHVPRRVTPLLDGRITVSEMHMGINGQRLDRGQMAARRYRLSTTDFHIVVEIPVGSPDGYYKSHAPDDQYHITYFVEPMLEVLWRADDTQDDTRYKVLFPIMTPLMPQPPQVQDDTVPETRVFSVLLGTFLHDVELRNITFSTGVLTVEESNAKGFTVQEHSLANGAKSFSLQVPFDADVVSKHNPERMVTSYFLPLIFGLIILPEETHFALPVDLQASLQDVGELLTAESVKSRIDLFLLDRANDWVLADLSLACYFPLKATECHPNGTMTAVAVKVESTRNLEPSQLTLKDQSCTPQFSDDRFAYFSFSVDTCGTTRTFFDNYMMYENEIRLSYNNTKGAANTSPVDPDYRQTVSCFYVVNETQTVAFSAKPRTYEPAAEMGTGHLMVQMRLAQDPSYELFYQAEDYPVVKYLRQPLYFEVELMHSTDPNLVLIAENCWATLHEDRTSLPSWDIIVDSCENRDDSYATIFHPVVSDSRVLVPSHIKRFSVKMFTFTKDEEVLKDQIYVHCDAVICDTSSQADGSCRGQCVHPPVQVLFVQFLAMYSKSLQILCPRECEASHLATAYNNRGQIKYHRVVFGEAVEDFSLAIQSDSSYETPFYNRGLIHYRLGSGLRSDCAANVMRLSLDKALAVGNQLEVEAINGTKHILLTPSMAAQCGYSMESDPWGNTRIYTLMGCFVDNKNPSEESLKDARTFLNDPNTVRIPQKNPLKTLGLSFNDPNTVIIPQKNPLKTL</sequence>
<evidence type="ECO:0000256" key="2">
    <source>
        <dbReference type="ARBA" id="ARBA00023180"/>
    </source>
</evidence>
<dbReference type="InterPro" id="IPR058876">
    <property type="entry name" value="Ig-like_ZP"/>
</dbReference>
<dbReference type="SUPFAM" id="SSF48452">
    <property type="entry name" value="TPR-like"/>
    <property type="match status" value="2"/>
</dbReference>
<feature type="region of interest" description="Disordered" evidence="3">
    <location>
        <begin position="163"/>
        <end position="184"/>
    </location>
</feature>
<keyword evidence="1" id="KW-1015">Disulfide bond</keyword>
<dbReference type="PANTHER" id="PTHR47130:SF3">
    <property type="entry name" value="ZONA PELLUCIDA PROTEIN"/>
    <property type="match status" value="1"/>
</dbReference>
<evidence type="ECO:0000313" key="7">
    <source>
        <dbReference type="Proteomes" id="UP001228049"/>
    </source>
</evidence>
<evidence type="ECO:0000256" key="4">
    <source>
        <dbReference type="SAM" id="SignalP"/>
    </source>
</evidence>
<dbReference type="Pfam" id="PF26562">
    <property type="entry name" value="Ig-like"/>
    <property type="match status" value="2"/>
</dbReference>
<dbReference type="InterPro" id="IPR011990">
    <property type="entry name" value="TPR-like_helical_dom_sf"/>
</dbReference>
<proteinExistence type="predicted"/>
<feature type="region of interest" description="Disordered" evidence="3">
    <location>
        <begin position="1084"/>
        <end position="1104"/>
    </location>
</feature>
<dbReference type="InterPro" id="IPR055355">
    <property type="entry name" value="ZP-C"/>
</dbReference>
<feature type="signal peptide" evidence="4">
    <location>
        <begin position="1"/>
        <end position="20"/>
    </location>
</feature>